<proteinExistence type="predicted"/>
<dbReference type="EMBL" id="CP115921">
    <property type="protein sequence ID" value="XCD19006.1"/>
    <property type="molecule type" value="Genomic_DNA"/>
</dbReference>
<dbReference type="RefSeq" id="WP_353500137.1">
    <property type="nucleotide sequence ID" value="NZ_CP115921.1"/>
</dbReference>
<evidence type="ECO:0000313" key="1">
    <source>
        <dbReference type="EMBL" id="XCD19006.1"/>
    </source>
</evidence>
<dbReference type="KEGG" id="vck:PG915_19915"/>
<name>A0AAU8BSH7_9VIBR</name>
<accession>A0AAU8BSH7</accession>
<organism evidence="1">
    <name type="scientific">Vibrio chaetopteri</name>
    <dbReference type="NCBI Taxonomy" id="3016528"/>
    <lineage>
        <taxon>Bacteria</taxon>
        <taxon>Pseudomonadati</taxon>
        <taxon>Pseudomonadota</taxon>
        <taxon>Gammaproteobacteria</taxon>
        <taxon>Vibrionales</taxon>
        <taxon>Vibrionaceae</taxon>
        <taxon>Vibrio</taxon>
    </lineage>
</organism>
<protein>
    <submittedName>
        <fullName evidence="1">Uncharacterized protein</fullName>
    </submittedName>
</protein>
<sequence>MTKHEAFQWPDFDEANPSHCTLKDFFASDIQYSALIGKEIRQGIRDYLSGERDSYDGGGNGYEFWCAQEGFYLQGIYSGGDEAEVCVSYPVVLTGLEAWLVWIEQG</sequence>
<reference evidence="1" key="1">
    <citation type="submission" date="2023-01" db="EMBL/GenBank/DDBJ databases">
        <title>Vibrio sp. CB1-14 genome sequencing.</title>
        <authorList>
            <person name="Otstavnykh N."/>
            <person name="Isaeva M."/>
            <person name="Meleshko D."/>
        </authorList>
    </citation>
    <scope>NUCLEOTIDE SEQUENCE</scope>
    <source>
        <strain evidence="1">CB1-14</strain>
    </source>
</reference>
<gene>
    <name evidence="1" type="ORF">PG915_19915</name>
</gene>
<dbReference type="AlphaFoldDB" id="A0AAU8BSH7"/>